<keyword evidence="2" id="KW-1185">Reference proteome</keyword>
<evidence type="ECO:0000313" key="1">
    <source>
        <dbReference type="EMBL" id="GBP24058.1"/>
    </source>
</evidence>
<proteinExistence type="predicted"/>
<reference evidence="1 2" key="1">
    <citation type="journal article" date="2019" name="Commun. Biol.">
        <title>The bagworm genome reveals a unique fibroin gene that provides high tensile strength.</title>
        <authorList>
            <person name="Kono N."/>
            <person name="Nakamura H."/>
            <person name="Ohtoshi R."/>
            <person name="Tomita M."/>
            <person name="Numata K."/>
            <person name="Arakawa K."/>
        </authorList>
    </citation>
    <scope>NUCLEOTIDE SEQUENCE [LARGE SCALE GENOMIC DNA]</scope>
</reference>
<name>A0A4C1UCF6_EUMVA</name>
<accession>A0A4C1UCF6</accession>
<gene>
    <name evidence="1" type="ORF">EVAR_10159_1</name>
</gene>
<dbReference type="EMBL" id="BGZK01000156">
    <property type="protein sequence ID" value="GBP24058.1"/>
    <property type="molecule type" value="Genomic_DNA"/>
</dbReference>
<dbReference type="Proteomes" id="UP000299102">
    <property type="component" value="Unassembled WGS sequence"/>
</dbReference>
<organism evidence="1 2">
    <name type="scientific">Eumeta variegata</name>
    <name type="common">Bagworm moth</name>
    <name type="synonym">Eumeta japonica</name>
    <dbReference type="NCBI Taxonomy" id="151549"/>
    <lineage>
        <taxon>Eukaryota</taxon>
        <taxon>Metazoa</taxon>
        <taxon>Ecdysozoa</taxon>
        <taxon>Arthropoda</taxon>
        <taxon>Hexapoda</taxon>
        <taxon>Insecta</taxon>
        <taxon>Pterygota</taxon>
        <taxon>Neoptera</taxon>
        <taxon>Endopterygota</taxon>
        <taxon>Lepidoptera</taxon>
        <taxon>Glossata</taxon>
        <taxon>Ditrysia</taxon>
        <taxon>Tineoidea</taxon>
        <taxon>Psychidae</taxon>
        <taxon>Oiketicinae</taxon>
        <taxon>Eumeta</taxon>
    </lineage>
</organism>
<evidence type="ECO:0000313" key="2">
    <source>
        <dbReference type="Proteomes" id="UP000299102"/>
    </source>
</evidence>
<sequence>MDDKGQSESRFLAVARIKNDYSAVAERNFYRLGLYFELVSDNKFNLHKKAMRTLITQLFWNVSSGVHPFERQVPVLARRAYSENSGTEAEAD</sequence>
<protein>
    <submittedName>
        <fullName evidence="1">Uncharacterized protein</fullName>
    </submittedName>
</protein>
<dbReference type="AlphaFoldDB" id="A0A4C1UCF6"/>
<comment type="caution">
    <text evidence="1">The sequence shown here is derived from an EMBL/GenBank/DDBJ whole genome shotgun (WGS) entry which is preliminary data.</text>
</comment>